<dbReference type="CDD" id="cd07377">
    <property type="entry name" value="WHTH_GntR"/>
    <property type="match status" value="1"/>
</dbReference>
<evidence type="ECO:0000313" key="7">
    <source>
        <dbReference type="EMBL" id="AGK96367.1"/>
    </source>
</evidence>
<accession>R4JZU8</accession>
<dbReference type="PANTHER" id="PTHR46577:SF1">
    <property type="entry name" value="HTH-TYPE TRANSCRIPTIONAL REGULATORY PROTEIN GABR"/>
    <property type="match status" value="1"/>
</dbReference>
<evidence type="ECO:0000256" key="1">
    <source>
        <dbReference type="ARBA" id="ARBA00005384"/>
    </source>
</evidence>
<dbReference type="RefSeq" id="WP_015614689.1">
    <property type="nucleotide sequence ID" value="NC_021182.1"/>
</dbReference>
<evidence type="ECO:0000256" key="2">
    <source>
        <dbReference type="ARBA" id="ARBA00022898"/>
    </source>
</evidence>
<dbReference type="InterPro" id="IPR015421">
    <property type="entry name" value="PyrdxlP-dep_Trfase_major"/>
</dbReference>
<keyword evidence="7" id="KW-0032">Aminotransferase</keyword>
<dbReference type="EMBL" id="CP003261">
    <property type="protein sequence ID" value="AGK96367.1"/>
    <property type="molecule type" value="Genomic_DNA"/>
</dbReference>
<dbReference type="GO" id="GO:0003677">
    <property type="term" value="F:DNA binding"/>
    <property type="evidence" value="ECO:0007669"/>
    <property type="project" value="UniProtKB-KW"/>
</dbReference>
<keyword evidence="8" id="KW-1185">Reference proteome</keyword>
<feature type="domain" description="HTH gntR-type" evidence="6">
    <location>
        <begin position="14"/>
        <end position="82"/>
    </location>
</feature>
<keyword evidence="2" id="KW-0663">Pyridoxal phosphate</keyword>
<dbReference type="Proteomes" id="UP000013523">
    <property type="component" value="Chromosome"/>
</dbReference>
<evidence type="ECO:0000256" key="5">
    <source>
        <dbReference type="ARBA" id="ARBA00023163"/>
    </source>
</evidence>
<evidence type="ECO:0000256" key="3">
    <source>
        <dbReference type="ARBA" id="ARBA00023015"/>
    </source>
</evidence>
<evidence type="ECO:0000259" key="6">
    <source>
        <dbReference type="PROSITE" id="PS50949"/>
    </source>
</evidence>
<dbReference type="InterPro" id="IPR015424">
    <property type="entry name" value="PyrdxlP-dep_Trfase"/>
</dbReference>
<protein>
    <submittedName>
        <fullName evidence="7">Transcriptional regulator with HTH domain and aminotransferase domain</fullName>
    </submittedName>
</protein>
<dbReference type="HOGENOM" id="CLU_017584_0_1_9"/>
<name>R4JZU8_CLOPA</name>
<dbReference type="InterPro" id="IPR004839">
    <property type="entry name" value="Aminotransferase_I/II_large"/>
</dbReference>
<keyword evidence="4" id="KW-0238">DNA-binding</keyword>
<dbReference type="SMART" id="SM00345">
    <property type="entry name" value="HTH_GNTR"/>
    <property type="match status" value="1"/>
</dbReference>
<dbReference type="OrthoDB" id="9808770at2"/>
<dbReference type="PANTHER" id="PTHR46577">
    <property type="entry name" value="HTH-TYPE TRANSCRIPTIONAL REGULATORY PROTEIN GABR"/>
    <property type="match status" value="1"/>
</dbReference>
<dbReference type="Pfam" id="PF00155">
    <property type="entry name" value="Aminotran_1_2"/>
    <property type="match status" value="1"/>
</dbReference>
<evidence type="ECO:0000256" key="4">
    <source>
        <dbReference type="ARBA" id="ARBA00023125"/>
    </source>
</evidence>
<gene>
    <name evidence="7" type="ORF">Clopa_1389</name>
</gene>
<keyword evidence="3" id="KW-0805">Transcription regulation</keyword>
<proteinExistence type="inferred from homology"/>
<dbReference type="Gene3D" id="3.40.640.10">
    <property type="entry name" value="Type I PLP-dependent aspartate aminotransferase-like (Major domain)"/>
    <property type="match status" value="1"/>
</dbReference>
<dbReference type="GO" id="GO:0030170">
    <property type="term" value="F:pyridoxal phosphate binding"/>
    <property type="evidence" value="ECO:0007669"/>
    <property type="project" value="InterPro"/>
</dbReference>
<dbReference type="GO" id="GO:0003700">
    <property type="term" value="F:DNA-binding transcription factor activity"/>
    <property type="evidence" value="ECO:0007669"/>
    <property type="project" value="InterPro"/>
</dbReference>
<dbReference type="KEGG" id="cpas:Clopa_1389"/>
<dbReference type="InterPro" id="IPR000524">
    <property type="entry name" value="Tscrpt_reg_HTH_GntR"/>
</dbReference>
<dbReference type="PROSITE" id="PS50949">
    <property type="entry name" value="HTH_GNTR"/>
    <property type="match status" value="1"/>
</dbReference>
<dbReference type="SUPFAM" id="SSF53383">
    <property type="entry name" value="PLP-dependent transferases"/>
    <property type="match status" value="1"/>
</dbReference>
<evidence type="ECO:0000313" key="8">
    <source>
        <dbReference type="Proteomes" id="UP000013523"/>
    </source>
</evidence>
<sequence>MIEITPYLDSNKDVSLYIQLYEYIKNEIQIGTIKVGEKLPSKRNLAKHLCIGQNTVISAYEQLCAEGYLESKQRKGIFVAMTEHDLFETTQNVVELNKNSKQKDSYKYKIDFSLGNIDLDYFPYALWRKMSIASLDADQRGLFLNGDSQGEECLRKKISMYIFQSRGVKCLPEQIVIGAGTQFLLSLLYKLIGKEYEYAIEDPGFYKARIALKDQGAIVHPISLDDEGINIKQLRKSAARVAYVTPSHQFPYGMVMSISRRMELLKWAEEIDGYIIEDDFDSEFRYKGNPIPSLKGLDSKERVIYTGTFSKSLIPSIRLSFVVLPQRLLQVYNEHFTIYNQTVSRFHQYTLYKFMKDGYWSSHLNKMRTLYRKKQKLLLSAINNYMGKNVEIIGFKSGLHILLCVKNGMSEEELMQSAHKLDIKVCPTSIYYNLYENSLPSKIILGFSGVKETQIDEGIKLLKKAWLI</sequence>
<dbReference type="STRING" id="86416.Clopa_1389"/>
<comment type="similarity">
    <text evidence="1">In the C-terminal section; belongs to the class-I pyridoxal-phosphate-dependent aminotransferase family.</text>
</comment>
<dbReference type="SUPFAM" id="SSF46785">
    <property type="entry name" value="Winged helix' DNA-binding domain"/>
    <property type="match status" value="1"/>
</dbReference>
<dbReference type="InterPro" id="IPR036390">
    <property type="entry name" value="WH_DNA-bd_sf"/>
</dbReference>
<keyword evidence="5" id="KW-0804">Transcription</keyword>
<dbReference type="CDD" id="cd00609">
    <property type="entry name" value="AAT_like"/>
    <property type="match status" value="1"/>
</dbReference>
<reference evidence="7 8" key="1">
    <citation type="submission" date="2012-01" db="EMBL/GenBank/DDBJ databases">
        <title>Complete sequence of chromosome of Clostridium pasteurianum BC1.</title>
        <authorList>
            <consortium name="US DOE Joint Genome Institute"/>
            <person name="Lucas S."/>
            <person name="Han J."/>
            <person name="Lapidus A."/>
            <person name="Cheng J.-F."/>
            <person name="Goodwin L."/>
            <person name="Pitluck S."/>
            <person name="Peters L."/>
            <person name="Mikhailova N."/>
            <person name="Teshima H."/>
            <person name="Detter J.C."/>
            <person name="Han C."/>
            <person name="Tapia R."/>
            <person name="Land M."/>
            <person name="Hauser L."/>
            <person name="Kyrpides N."/>
            <person name="Ivanova N."/>
            <person name="Pagani I."/>
            <person name="Dunn J."/>
            <person name="Taghavi S."/>
            <person name="Francis A."/>
            <person name="van der Lelie D."/>
            <person name="Woyke T."/>
        </authorList>
    </citation>
    <scope>NUCLEOTIDE SEQUENCE [LARGE SCALE GENOMIC DNA]</scope>
    <source>
        <strain evidence="7 8">BC1</strain>
    </source>
</reference>
<dbReference type="GO" id="GO:0008483">
    <property type="term" value="F:transaminase activity"/>
    <property type="evidence" value="ECO:0007669"/>
    <property type="project" value="UniProtKB-KW"/>
</dbReference>
<dbReference type="Gene3D" id="1.10.10.10">
    <property type="entry name" value="Winged helix-like DNA-binding domain superfamily/Winged helix DNA-binding domain"/>
    <property type="match status" value="1"/>
</dbReference>
<dbReference type="AlphaFoldDB" id="R4JZU8"/>
<dbReference type="eggNOG" id="COG1167">
    <property type="taxonomic scope" value="Bacteria"/>
</dbReference>
<organism evidence="7 8">
    <name type="scientific">Clostridium pasteurianum BC1</name>
    <dbReference type="NCBI Taxonomy" id="86416"/>
    <lineage>
        <taxon>Bacteria</taxon>
        <taxon>Bacillati</taxon>
        <taxon>Bacillota</taxon>
        <taxon>Clostridia</taxon>
        <taxon>Eubacteriales</taxon>
        <taxon>Clostridiaceae</taxon>
        <taxon>Clostridium</taxon>
    </lineage>
</organism>
<dbReference type="PATRIC" id="fig|86416.3.peg.1386"/>
<dbReference type="Pfam" id="PF00392">
    <property type="entry name" value="GntR"/>
    <property type="match status" value="1"/>
</dbReference>
<keyword evidence="7" id="KW-0808">Transferase</keyword>
<dbReference type="InterPro" id="IPR036388">
    <property type="entry name" value="WH-like_DNA-bd_sf"/>
</dbReference>
<dbReference type="InterPro" id="IPR051446">
    <property type="entry name" value="HTH_trans_reg/aminotransferase"/>
</dbReference>